<organism evidence="1 2">
    <name type="scientific">Trametes coccinea (strain BRFM310)</name>
    <name type="common">Pycnoporus coccineus</name>
    <dbReference type="NCBI Taxonomy" id="1353009"/>
    <lineage>
        <taxon>Eukaryota</taxon>
        <taxon>Fungi</taxon>
        <taxon>Dikarya</taxon>
        <taxon>Basidiomycota</taxon>
        <taxon>Agaricomycotina</taxon>
        <taxon>Agaricomycetes</taxon>
        <taxon>Polyporales</taxon>
        <taxon>Polyporaceae</taxon>
        <taxon>Trametes</taxon>
    </lineage>
</organism>
<name>A0A1Y2IIE4_TRAC3</name>
<dbReference type="Proteomes" id="UP000193067">
    <property type="component" value="Unassembled WGS sequence"/>
</dbReference>
<reference evidence="1 2" key="1">
    <citation type="journal article" date="2015" name="Biotechnol. Biofuels">
        <title>Enhanced degradation of softwood versus hardwood by the white-rot fungus Pycnoporus coccineus.</title>
        <authorList>
            <person name="Couturier M."/>
            <person name="Navarro D."/>
            <person name="Chevret D."/>
            <person name="Henrissat B."/>
            <person name="Piumi F."/>
            <person name="Ruiz-Duenas F.J."/>
            <person name="Martinez A.T."/>
            <person name="Grigoriev I.V."/>
            <person name="Riley R."/>
            <person name="Lipzen A."/>
            <person name="Berrin J.G."/>
            <person name="Master E.R."/>
            <person name="Rosso M.N."/>
        </authorList>
    </citation>
    <scope>NUCLEOTIDE SEQUENCE [LARGE SCALE GENOMIC DNA]</scope>
    <source>
        <strain evidence="1 2">BRFM310</strain>
    </source>
</reference>
<dbReference type="AlphaFoldDB" id="A0A1Y2IIE4"/>
<keyword evidence="2" id="KW-1185">Reference proteome</keyword>
<dbReference type="EMBL" id="KZ084122">
    <property type="protein sequence ID" value="OSD00021.1"/>
    <property type="molecule type" value="Genomic_DNA"/>
</dbReference>
<proteinExistence type="predicted"/>
<protein>
    <submittedName>
        <fullName evidence="1">Uncharacterized protein</fullName>
    </submittedName>
</protein>
<evidence type="ECO:0000313" key="1">
    <source>
        <dbReference type="EMBL" id="OSD00021.1"/>
    </source>
</evidence>
<accession>A0A1Y2IIE4</accession>
<sequence length="145" mass="16035">MRGSAPTWVLWLFNATPVSKPPGLNVLLMLEMADESSLPRLVESFCRRAVPLLGRHGAKLEDQQVLTGRSPIRFQDARQHLVFADDHAAVAADGIRARLEAIQNQSPYAPHSVKHNGGQILHSIHWQVPSSTSAVIMLLRGFTRT</sequence>
<gene>
    <name evidence="1" type="ORF">PYCCODRAFT_727256</name>
</gene>
<evidence type="ECO:0000313" key="2">
    <source>
        <dbReference type="Proteomes" id="UP000193067"/>
    </source>
</evidence>